<dbReference type="RefSeq" id="XP_034276684.1">
    <property type="nucleotide sequence ID" value="XM_034420793.2"/>
</dbReference>
<keyword evidence="11" id="KW-0378">Hydrolase</keyword>
<dbReference type="GO" id="GO:0051539">
    <property type="term" value="F:4 iron, 4 sulfur cluster binding"/>
    <property type="evidence" value="ECO:0007669"/>
    <property type="project" value="UniProtKB-KW"/>
</dbReference>
<dbReference type="InParanoid" id="A0A6P9C2J1"/>
<evidence type="ECO:0000256" key="19">
    <source>
        <dbReference type="ARBA" id="ARBA00070137"/>
    </source>
</evidence>
<keyword evidence="18" id="KW-0539">Nucleus</keyword>
<keyword evidence="9" id="KW-0479">Metal-binding</keyword>
<dbReference type="InterPro" id="IPR019190">
    <property type="entry name" value="EXOV"/>
</dbReference>
<dbReference type="GO" id="GO:0005634">
    <property type="term" value="C:nucleus"/>
    <property type="evidence" value="ECO:0007669"/>
    <property type="project" value="UniProtKB-SubCell"/>
</dbReference>
<keyword evidence="13" id="KW-0460">Magnesium</keyword>
<dbReference type="CTD" id="64789"/>
<feature type="region of interest" description="Disordered" evidence="20">
    <location>
        <begin position="1"/>
        <end position="67"/>
    </location>
</feature>
<evidence type="ECO:0000256" key="17">
    <source>
        <dbReference type="ARBA" id="ARBA00023204"/>
    </source>
</evidence>
<evidence type="ECO:0000256" key="7">
    <source>
        <dbReference type="ARBA" id="ARBA00022490"/>
    </source>
</evidence>
<keyword evidence="16" id="KW-0238">DNA-binding</keyword>
<accession>A0A6P9C2J1</accession>
<keyword evidence="21" id="KW-1185">Reference proteome</keyword>
<evidence type="ECO:0000256" key="16">
    <source>
        <dbReference type="ARBA" id="ARBA00023125"/>
    </source>
</evidence>
<evidence type="ECO:0000256" key="20">
    <source>
        <dbReference type="SAM" id="MobiDB-lite"/>
    </source>
</evidence>
<gene>
    <name evidence="22" type="primary">EXO5</name>
</gene>
<keyword evidence="17" id="KW-0234">DNA repair</keyword>
<dbReference type="PANTHER" id="PTHR14464:SF4">
    <property type="entry name" value="EXONUCLEASE V"/>
    <property type="match status" value="1"/>
</dbReference>
<sequence>MSGRDSGLQDPEAASGFSDLSDSELLQIEEPKIGEPQLLSGPRPQHVDSRTANVEERKKRTAKRKRMRRTPLEAFHLRYLCVTDLSAQVWCEQQAVYHKEKPSVQLPEKTTIVLNTGKSIHLARELQDHNLVPIKTRSREDGWAIKMINILLTITNLRKGQRVRECPVFGVIEGVFVFGIIDQLNYTAKGELQLNELKTRESAYMPVPAQKKRDRFQVSLYKHLFDAMVQGCLTQDIFIHHLHLKPKQSLGQEIQEHAQKAGFMVQCFEDLLELVLLNLTHSDIPAIDSLQIEYIHQKTNTLLGTEVITYNHDELMSMSHYFLAYWKGQRDPNGVDIEDTWKCSYCVFADVCDWRRQRADSLIQKGREKTT</sequence>
<evidence type="ECO:0000256" key="15">
    <source>
        <dbReference type="ARBA" id="ARBA00023014"/>
    </source>
</evidence>
<organism evidence="21 22">
    <name type="scientific">Pantherophis guttatus</name>
    <name type="common">Corn snake</name>
    <name type="synonym">Elaphe guttata</name>
    <dbReference type="NCBI Taxonomy" id="94885"/>
    <lineage>
        <taxon>Eukaryota</taxon>
        <taxon>Metazoa</taxon>
        <taxon>Chordata</taxon>
        <taxon>Craniata</taxon>
        <taxon>Vertebrata</taxon>
        <taxon>Euteleostomi</taxon>
        <taxon>Lepidosauria</taxon>
        <taxon>Squamata</taxon>
        <taxon>Bifurcata</taxon>
        <taxon>Unidentata</taxon>
        <taxon>Episquamata</taxon>
        <taxon>Toxicofera</taxon>
        <taxon>Serpentes</taxon>
        <taxon>Colubroidea</taxon>
        <taxon>Colubridae</taxon>
        <taxon>Colubrinae</taxon>
        <taxon>Pantherophis</taxon>
    </lineage>
</organism>
<keyword evidence="7" id="KW-0963">Cytoplasm</keyword>
<evidence type="ECO:0000256" key="2">
    <source>
        <dbReference type="ARBA" id="ARBA00001966"/>
    </source>
</evidence>
<evidence type="ECO:0000256" key="6">
    <source>
        <dbReference type="ARBA" id="ARBA00022485"/>
    </source>
</evidence>
<dbReference type="GO" id="GO:0036297">
    <property type="term" value="P:interstrand cross-link repair"/>
    <property type="evidence" value="ECO:0007669"/>
    <property type="project" value="TreeGrafter"/>
</dbReference>
<evidence type="ECO:0000256" key="11">
    <source>
        <dbReference type="ARBA" id="ARBA00022801"/>
    </source>
</evidence>
<comment type="subcellular location">
    <subcellularLocation>
        <location evidence="4">Cytoplasm</location>
        <location evidence="4">Cytosol</location>
    </subcellularLocation>
    <subcellularLocation>
        <location evidence="3">Nucleus</location>
    </subcellularLocation>
</comment>
<dbReference type="Gene3D" id="3.90.320.10">
    <property type="match status" value="1"/>
</dbReference>
<dbReference type="FunFam" id="3.90.320.10:FF:000004">
    <property type="entry name" value="Probable exonuclease V"/>
    <property type="match status" value="1"/>
</dbReference>
<evidence type="ECO:0000256" key="1">
    <source>
        <dbReference type="ARBA" id="ARBA00001946"/>
    </source>
</evidence>
<name>A0A6P9C2J1_PANGU</name>
<keyword evidence="8" id="KW-0540">Nuclease</keyword>
<keyword evidence="12 22" id="KW-0269">Exonuclease</keyword>
<evidence type="ECO:0000313" key="21">
    <source>
        <dbReference type="Proteomes" id="UP001652622"/>
    </source>
</evidence>
<dbReference type="InterPro" id="IPR011604">
    <property type="entry name" value="PDDEXK-like_dom_sf"/>
</dbReference>
<dbReference type="GO" id="GO:0046872">
    <property type="term" value="F:metal ion binding"/>
    <property type="evidence" value="ECO:0007669"/>
    <property type="project" value="UniProtKB-KW"/>
</dbReference>
<evidence type="ECO:0000313" key="22">
    <source>
        <dbReference type="RefSeq" id="XP_034276684.1"/>
    </source>
</evidence>
<comment type="similarity">
    <text evidence="5">Belongs to the EXO5 family.</text>
</comment>
<feature type="compositionally biased region" description="Basic and acidic residues" evidence="20">
    <location>
        <begin position="45"/>
        <end position="58"/>
    </location>
</feature>
<proteinExistence type="inferred from homology"/>
<dbReference type="OMA" id="CPDKPLG"/>
<keyword evidence="15" id="KW-0411">Iron-sulfur</keyword>
<evidence type="ECO:0000256" key="18">
    <source>
        <dbReference type="ARBA" id="ARBA00023242"/>
    </source>
</evidence>
<keyword evidence="14" id="KW-0408">Iron</keyword>
<dbReference type="Proteomes" id="UP001652622">
    <property type="component" value="Unplaced"/>
</dbReference>
<comment type="cofactor">
    <cofactor evidence="1">
        <name>Mg(2+)</name>
        <dbReference type="ChEBI" id="CHEBI:18420"/>
    </cofactor>
</comment>
<evidence type="ECO:0000256" key="14">
    <source>
        <dbReference type="ARBA" id="ARBA00023004"/>
    </source>
</evidence>
<evidence type="ECO:0000256" key="8">
    <source>
        <dbReference type="ARBA" id="ARBA00022722"/>
    </source>
</evidence>
<keyword evidence="6" id="KW-0004">4Fe-4S</keyword>
<protein>
    <recommendedName>
        <fullName evidence="19">Exonuclease V</fullName>
    </recommendedName>
</protein>
<dbReference type="Pfam" id="PF09810">
    <property type="entry name" value="Exo5"/>
    <property type="match status" value="3"/>
</dbReference>
<evidence type="ECO:0000256" key="10">
    <source>
        <dbReference type="ARBA" id="ARBA00022763"/>
    </source>
</evidence>
<keyword evidence="10" id="KW-0227">DNA damage</keyword>
<dbReference type="PANTHER" id="PTHR14464">
    <property type="entry name" value="EXONUCLEASE V"/>
    <property type="match status" value="1"/>
</dbReference>
<evidence type="ECO:0000256" key="5">
    <source>
        <dbReference type="ARBA" id="ARBA00009797"/>
    </source>
</evidence>
<dbReference type="GO" id="GO:0045145">
    <property type="term" value="F:single-stranded DNA 5'-3' DNA exonuclease activity"/>
    <property type="evidence" value="ECO:0007669"/>
    <property type="project" value="InterPro"/>
</dbReference>
<comment type="cofactor">
    <cofactor evidence="2">
        <name>[4Fe-4S] cluster</name>
        <dbReference type="ChEBI" id="CHEBI:49883"/>
    </cofactor>
</comment>
<evidence type="ECO:0000256" key="3">
    <source>
        <dbReference type="ARBA" id="ARBA00004123"/>
    </source>
</evidence>
<dbReference type="KEGG" id="pgut:117667448"/>
<evidence type="ECO:0000256" key="4">
    <source>
        <dbReference type="ARBA" id="ARBA00004514"/>
    </source>
</evidence>
<dbReference type="GO" id="GO:0003677">
    <property type="term" value="F:DNA binding"/>
    <property type="evidence" value="ECO:0007669"/>
    <property type="project" value="UniProtKB-KW"/>
</dbReference>
<evidence type="ECO:0000256" key="9">
    <source>
        <dbReference type="ARBA" id="ARBA00022723"/>
    </source>
</evidence>
<reference evidence="22" key="1">
    <citation type="submission" date="2025-08" db="UniProtKB">
        <authorList>
            <consortium name="RefSeq"/>
        </authorList>
    </citation>
    <scope>IDENTIFICATION</scope>
    <source>
        <tissue evidence="22">Blood</tissue>
    </source>
</reference>
<evidence type="ECO:0000256" key="13">
    <source>
        <dbReference type="ARBA" id="ARBA00022842"/>
    </source>
</evidence>
<evidence type="ECO:0000256" key="12">
    <source>
        <dbReference type="ARBA" id="ARBA00022839"/>
    </source>
</evidence>
<dbReference type="GO" id="GO:0005829">
    <property type="term" value="C:cytosol"/>
    <property type="evidence" value="ECO:0007669"/>
    <property type="project" value="UniProtKB-SubCell"/>
</dbReference>
<dbReference type="GeneID" id="117667448"/>
<dbReference type="AlphaFoldDB" id="A0A6P9C2J1"/>